<dbReference type="Pfam" id="PF09299">
    <property type="entry name" value="Mu-transpos_C"/>
    <property type="match status" value="1"/>
</dbReference>
<dbReference type="SUPFAM" id="SSF50610">
    <property type="entry name" value="mu transposase, C-terminal domain"/>
    <property type="match status" value="1"/>
</dbReference>
<dbReference type="InterPro" id="IPR012337">
    <property type="entry name" value="RNaseH-like_sf"/>
</dbReference>
<feature type="region of interest" description="Disordered" evidence="1">
    <location>
        <begin position="475"/>
        <end position="519"/>
    </location>
</feature>
<reference evidence="3" key="1">
    <citation type="submission" date="2021-02" db="EMBL/GenBank/DDBJ databases">
        <title>Genome-Resolved Metagenomics of a Microbial Community Performing Photosynthetic Biological Nutrient Removal.</title>
        <authorList>
            <person name="Mcdaniel E.A."/>
        </authorList>
    </citation>
    <scope>NUCLEOTIDE SEQUENCE</scope>
    <source>
        <strain evidence="3">UWPOB_OBS1</strain>
    </source>
</reference>
<dbReference type="AlphaFoldDB" id="A0A8J7PA24"/>
<evidence type="ECO:0000313" key="3">
    <source>
        <dbReference type="EMBL" id="MBN8662146.1"/>
    </source>
</evidence>
<accession>A0A8J7PA24</accession>
<evidence type="ECO:0000259" key="2">
    <source>
        <dbReference type="PROSITE" id="PS50994"/>
    </source>
</evidence>
<dbReference type="InterPro" id="IPR001584">
    <property type="entry name" value="Integrase_cat-core"/>
</dbReference>
<sequence length="519" mass="59868">MRFSWIYGLLANLRIFANTLYYGSTILDKHPTSDNASEELSSDDRFHLIAPCLQQGVSLSRRARETGVHRTTLSRILSRFRANGSTSFERQKRCDSGSFEVQDEVAEVIKAHLVALPHLSCAAVHRMIARICDKKSWTKPSYWNIYRIQKSLPADLLTLSKDSAEYRRLYDMVHRFEASCPNEIWQADHNFMDIFVWDDLGQALKPVLTVILDDYSRAVTGYYLDFVPPSAQRTALALRKAIWHKNETNWLACGIPEKLYTDRGADFTSLRLQKIALELEFELIKGRPYYPQGKGKIERFFETMNLLLLCDLPGYTPEDKPPQQPGLTLDEFRRVFHDWLINDYMQRVNEETGETPFLRWSRQPQVPRMPESINSLHMLLMTISESRLVRKDGIHTNSLRYTNTELQHGYMREWVGVRYDPSDVSQIYVFLDNKFVCVATCSELSGIKPSLQDVQKAKRDRKKELRSKISLAQALVKQHSKDSARAVPPPPDAEAQVPVASKTEPLKTHPPIRRYSVDE</sequence>
<dbReference type="GO" id="GO:0003676">
    <property type="term" value="F:nucleic acid binding"/>
    <property type="evidence" value="ECO:0007669"/>
    <property type="project" value="InterPro"/>
</dbReference>
<organism evidence="3 4">
    <name type="scientific">Candidatus Obscuribacter phosphatis</name>
    <dbReference type="NCBI Taxonomy" id="1906157"/>
    <lineage>
        <taxon>Bacteria</taxon>
        <taxon>Bacillati</taxon>
        <taxon>Candidatus Melainabacteria</taxon>
        <taxon>Candidatus Obscuribacterales</taxon>
        <taxon>Candidatus Obscuribacteraceae</taxon>
        <taxon>Candidatus Obscuribacter</taxon>
    </lineage>
</organism>
<dbReference type="GO" id="GO:0015074">
    <property type="term" value="P:DNA integration"/>
    <property type="evidence" value="ECO:0007669"/>
    <property type="project" value="InterPro"/>
</dbReference>
<dbReference type="InterPro" id="IPR009004">
    <property type="entry name" value="Transposase_Mu_C"/>
</dbReference>
<evidence type="ECO:0000313" key="4">
    <source>
        <dbReference type="Proteomes" id="UP000664277"/>
    </source>
</evidence>
<proteinExistence type="predicted"/>
<dbReference type="Gene3D" id="3.30.420.10">
    <property type="entry name" value="Ribonuclease H-like superfamily/Ribonuclease H"/>
    <property type="match status" value="1"/>
</dbReference>
<gene>
    <name evidence="3" type="ORF">J0M35_17390</name>
</gene>
<dbReference type="PROSITE" id="PS50994">
    <property type="entry name" value="INTEGRASE"/>
    <property type="match status" value="1"/>
</dbReference>
<dbReference type="SUPFAM" id="SSF53098">
    <property type="entry name" value="Ribonuclease H-like"/>
    <property type="match status" value="1"/>
</dbReference>
<feature type="domain" description="Integrase catalytic" evidence="2">
    <location>
        <begin position="177"/>
        <end position="364"/>
    </location>
</feature>
<name>A0A8J7PA24_9BACT</name>
<evidence type="ECO:0000256" key="1">
    <source>
        <dbReference type="SAM" id="MobiDB-lite"/>
    </source>
</evidence>
<dbReference type="PANTHER" id="PTHR35004">
    <property type="entry name" value="TRANSPOSASE RV3428C-RELATED"/>
    <property type="match status" value="1"/>
</dbReference>
<dbReference type="PANTHER" id="PTHR35004:SF6">
    <property type="entry name" value="TRANSPOSASE"/>
    <property type="match status" value="1"/>
</dbReference>
<dbReference type="SUPFAM" id="SSF46689">
    <property type="entry name" value="Homeodomain-like"/>
    <property type="match status" value="1"/>
</dbReference>
<dbReference type="EMBL" id="JAFLCK010000032">
    <property type="protein sequence ID" value="MBN8662146.1"/>
    <property type="molecule type" value="Genomic_DNA"/>
</dbReference>
<protein>
    <submittedName>
        <fullName evidence="3">DDE-type integrase/transposase/recombinase</fullName>
    </submittedName>
</protein>
<dbReference type="InterPro" id="IPR036397">
    <property type="entry name" value="RNaseH_sf"/>
</dbReference>
<comment type="caution">
    <text evidence="3">The sequence shown here is derived from an EMBL/GenBank/DDBJ whole genome shotgun (WGS) entry which is preliminary data.</text>
</comment>
<dbReference type="InterPro" id="IPR009057">
    <property type="entry name" value="Homeodomain-like_sf"/>
</dbReference>
<dbReference type="InterPro" id="IPR015378">
    <property type="entry name" value="Transposase-like_Mu_C"/>
</dbReference>
<dbReference type="Pfam" id="PF00665">
    <property type="entry name" value="rve"/>
    <property type="match status" value="1"/>
</dbReference>
<dbReference type="Proteomes" id="UP000664277">
    <property type="component" value="Unassembled WGS sequence"/>
</dbReference>